<dbReference type="RefSeq" id="WP_172189589.1">
    <property type="nucleotide sequence ID" value="NZ_CAWPPK010000281.1"/>
</dbReference>
<dbReference type="InterPro" id="IPR029058">
    <property type="entry name" value="AB_hydrolase_fold"/>
</dbReference>
<organism evidence="1 2">
    <name type="scientific">Microcoleus asticus IPMA8</name>
    <dbReference type="NCBI Taxonomy" id="2563858"/>
    <lineage>
        <taxon>Bacteria</taxon>
        <taxon>Bacillati</taxon>
        <taxon>Cyanobacteriota</taxon>
        <taxon>Cyanophyceae</taxon>
        <taxon>Oscillatoriophycideae</taxon>
        <taxon>Oscillatoriales</taxon>
        <taxon>Microcoleaceae</taxon>
        <taxon>Microcoleus</taxon>
        <taxon>Microcoleus asticus</taxon>
    </lineage>
</organism>
<proteinExistence type="predicted"/>
<protein>
    <recommendedName>
        <fullName evidence="3">AB hydrolase-1 domain-containing protein</fullName>
    </recommendedName>
</protein>
<keyword evidence="2" id="KW-1185">Reference proteome</keyword>
<name>A0ABX2D200_9CYAN</name>
<sequence length="393" mass="43996">MTTLVFVHGTGVRPTQYEENFALIQKKLGIQRPDIKVVPCLWGEMLGTKLNAQGASIPLYDATLALSEEEEEDKEILLWEQLYRDPLYELQLLSLKPSEEGTASFFAEQPSHELNSLLQRFEPSAELQALLIEAGIALIFDEALLAVIRSEAYHEALQKASDSLSEYCDAIARAIVAQAMFYCEQQEKYPSILTNADLRDKVVETLSCALGEAELGLGGWVWNALSLLAHPTTLAIKRKRGSITDAISPFPCDILLYQSRGEKIRQFIREIIEQAEPPVVLLAHSLGGIACVDLLVKEHLEKVALLLTVGSQAPFLYEINALHSLEFGEPLPEHFPAWLNIYDLRDFLSYVGANVFPNKVQDVLVDSKQPFPRSHSAYWENPATWKAIIPRLP</sequence>
<reference evidence="1 2" key="1">
    <citation type="journal article" date="2020" name="Sci. Rep.">
        <title>A novel cyanobacterial geosmin producer, revising GeoA distribution and dispersion patterns in Bacteria.</title>
        <authorList>
            <person name="Churro C."/>
            <person name="Semedo-Aguiar A.P."/>
            <person name="Silva A.D."/>
            <person name="Pereira-Leal J.B."/>
            <person name="Leite R.B."/>
        </authorList>
    </citation>
    <scope>NUCLEOTIDE SEQUENCE [LARGE SCALE GENOMIC DNA]</scope>
    <source>
        <strain evidence="1 2">IPMA8</strain>
    </source>
</reference>
<evidence type="ECO:0000313" key="2">
    <source>
        <dbReference type="Proteomes" id="UP000702425"/>
    </source>
</evidence>
<dbReference type="EMBL" id="SRRZ01000066">
    <property type="protein sequence ID" value="NQE35878.1"/>
    <property type="molecule type" value="Genomic_DNA"/>
</dbReference>
<evidence type="ECO:0000313" key="1">
    <source>
        <dbReference type="EMBL" id="NQE35878.1"/>
    </source>
</evidence>
<dbReference type="Proteomes" id="UP000702425">
    <property type="component" value="Unassembled WGS sequence"/>
</dbReference>
<gene>
    <name evidence="1" type="ORF">E5S67_03640</name>
</gene>
<accession>A0ABX2D200</accession>
<evidence type="ECO:0008006" key="3">
    <source>
        <dbReference type="Google" id="ProtNLM"/>
    </source>
</evidence>
<dbReference type="SUPFAM" id="SSF53474">
    <property type="entry name" value="alpha/beta-Hydrolases"/>
    <property type="match status" value="1"/>
</dbReference>
<comment type="caution">
    <text evidence="1">The sequence shown here is derived from an EMBL/GenBank/DDBJ whole genome shotgun (WGS) entry which is preliminary data.</text>
</comment>
<dbReference type="Gene3D" id="3.40.50.1820">
    <property type="entry name" value="alpha/beta hydrolase"/>
    <property type="match status" value="1"/>
</dbReference>